<evidence type="ECO:0000256" key="1">
    <source>
        <dbReference type="SAM" id="MobiDB-lite"/>
    </source>
</evidence>
<dbReference type="OrthoDB" id="3537340at2759"/>
<feature type="transmembrane region" description="Helical" evidence="2">
    <location>
        <begin position="30"/>
        <end position="52"/>
    </location>
</feature>
<organism evidence="3 4">
    <name type="scientific">Coniochaeta pulveracea</name>
    <dbReference type="NCBI Taxonomy" id="177199"/>
    <lineage>
        <taxon>Eukaryota</taxon>
        <taxon>Fungi</taxon>
        <taxon>Dikarya</taxon>
        <taxon>Ascomycota</taxon>
        <taxon>Pezizomycotina</taxon>
        <taxon>Sordariomycetes</taxon>
        <taxon>Sordariomycetidae</taxon>
        <taxon>Coniochaetales</taxon>
        <taxon>Coniochaetaceae</taxon>
        <taxon>Coniochaeta</taxon>
    </lineage>
</organism>
<feature type="compositionally biased region" description="Basic and acidic residues" evidence="1">
    <location>
        <begin position="202"/>
        <end position="214"/>
    </location>
</feature>
<gene>
    <name evidence="3" type="ORF">DL546_001400</name>
</gene>
<comment type="caution">
    <text evidence="3">The sequence shown here is derived from an EMBL/GenBank/DDBJ whole genome shotgun (WGS) entry which is preliminary data.</text>
</comment>
<feature type="compositionally biased region" description="Low complexity" evidence="1">
    <location>
        <begin position="370"/>
        <end position="380"/>
    </location>
</feature>
<evidence type="ECO:0000313" key="4">
    <source>
        <dbReference type="Proteomes" id="UP000275385"/>
    </source>
</evidence>
<keyword evidence="2" id="KW-0472">Membrane</keyword>
<feature type="compositionally biased region" description="Basic and acidic residues" evidence="1">
    <location>
        <begin position="389"/>
        <end position="400"/>
    </location>
</feature>
<proteinExistence type="predicted"/>
<dbReference type="AlphaFoldDB" id="A0A420XYC4"/>
<keyword evidence="2" id="KW-1133">Transmembrane helix</keyword>
<keyword evidence="4" id="KW-1185">Reference proteome</keyword>
<evidence type="ECO:0000313" key="3">
    <source>
        <dbReference type="EMBL" id="RKU40655.1"/>
    </source>
</evidence>
<reference evidence="3 4" key="1">
    <citation type="submission" date="2018-08" db="EMBL/GenBank/DDBJ databases">
        <title>Draft genome of the lignicolous fungus Coniochaeta pulveracea.</title>
        <authorList>
            <person name="Borstlap C.J."/>
            <person name="De Witt R.N."/>
            <person name="Botha A."/>
            <person name="Volschenk H."/>
        </authorList>
    </citation>
    <scope>NUCLEOTIDE SEQUENCE [LARGE SCALE GENOMIC DNA]</scope>
    <source>
        <strain evidence="3 4">CAB683</strain>
    </source>
</reference>
<feature type="transmembrane region" description="Helical" evidence="2">
    <location>
        <begin position="110"/>
        <end position="133"/>
    </location>
</feature>
<feature type="transmembrane region" description="Helical" evidence="2">
    <location>
        <begin position="145"/>
        <end position="163"/>
    </location>
</feature>
<name>A0A420XYC4_9PEZI</name>
<sequence length="400" mass="43887">MASIFSTPDPARCTHYARFAAHLDRAHFDIIYWLLFTLVILMLCMASARYMSTMEAVAGDRPRSQSYNSKLKACMIYCSIFTLVSIVAVVLEVFVLMALQFCDGEDLMSIYWATWTMLQVGSLIAVFGILLHISHMMRGRKNPPWALALGTPVLVVAGLGHLISSAMNKRVKSVRARSLGGNKSIESVEALGPTETTYPKSSAEEEKTDDERTSPYDARLVGFTPDGGTILQFKQSSPLPIPPGHAMILGSNTQGHVIIAVQADKIRFIKASIGEQTLPSRNPSRRTEPGPLQSRAYVPPVATTETTIVEQEHPTPLALPNDIKHPPKAVTTGSREAKQIMYPFPARQANSPSRVKYSDEPLPEDGNPASLSLPTLSSSLQGQQFPQGSRRDSDVHRLTE</sequence>
<protein>
    <submittedName>
        <fullName evidence="3">Uncharacterized protein</fullName>
    </submittedName>
</protein>
<accession>A0A420XYC4</accession>
<dbReference type="EMBL" id="QVQW01000095">
    <property type="protein sequence ID" value="RKU40655.1"/>
    <property type="molecule type" value="Genomic_DNA"/>
</dbReference>
<feature type="transmembrane region" description="Helical" evidence="2">
    <location>
        <begin position="73"/>
        <end position="98"/>
    </location>
</feature>
<feature type="region of interest" description="Disordered" evidence="1">
    <location>
        <begin position="316"/>
        <end position="400"/>
    </location>
</feature>
<evidence type="ECO:0000256" key="2">
    <source>
        <dbReference type="SAM" id="Phobius"/>
    </source>
</evidence>
<dbReference type="Proteomes" id="UP000275385">
    <property type="component" value="Unassembled WGS sequence"/>
</dbReference>
<keyword evidence="2" id="KW-0812">Transmembrane</keyword>
<feature type="region of interest" description="Disordered" evidence="1">
    <location>
        <begin position="190"/>
        <end position="217"/>
    </location>
</feature>